<dbReference type="Pfam" id="PF04999">
    <property type="entry name" value="FtsL"/>
    <property type="match status" value="1"/>
</dbReference>
<evidence type="ECO:0000313" key="11">
    <source>
        <dbReference type="EMBL" id="MDM0045243.1"/>
    </source>
</evidence>
<evidence type="ECO:0000313" key="12">
    <source>
        <dbReference type="Proteomes" id="UP001174908"/>
    </source>
</evidence>
<evidence type="ECO:0000256" key="5">
    <source>
        <dbReference type="ARBA" id="ARBA00022989"/>
    </source>
</evidence>
<evidence type="ECO:0000256" key="3">
    <source>
        <dbReference type="ARBA" id="ARBA00022618"/>
    </source>
</evidence>
<protein>
    <recommendedName>
        <fullName evidence="8 9">Cell division protein FtsL</fullName>
    </recommendedName>
</protein>
<comment type="subunit">
    <text evidence="8">Part of a complex composed of FtsB, FtsL and FtsQ.</text>
</comment>
<dbReference type="GO" id="GO:0051301">
    <property type="term" value="P:cell division"/>
    <property type="evidence" value="ECO:0007669"/>
    <property type="project" value="UniProtKB-KW"/>
</dbReference>
<sequence>MTRLNLLLLIAVIGSALYMVHLKYTARNIYTEMHRQELEARRLDLESDRLEVEKRAQATPLRVEKLAREQLKMRTATPAITVYVRADGSVIPAIEPPPPPPKPGAKPAAGAASGSAGRRP</sequence>
<evidence type="ECO:0000256" key="6">
    <source>
        <dbReference type="ARBA" id="ARBA00023136"/>
    </source>
</evidence>
<dbReference type="HAMAP" id="MF_00910">
    <property type="entry name" value="FtsL"/>
    <property type="match status" value="1"/>
</dbReference>
<comment type="function">
    <text evidence="8">Essential cell division protein. May link together the upstream cell division proteins, which are predominantly cytoplasmic, with the downstream cell division proteins, which are predominantly periplasmic.</text>
</comment>
<feature type="compositionally biased region" description="Low complexity" evidence="10">
    <location>
        <begin position="105"/>
        <end position="120"/>
    </location>
</feature>
<keyword evidence="5 8" id="KW-1133">Transmembrane helix</keyword>
<keyword evidence="7 8" id="KW-0131">Cell cycle</keyword>
<keyword evidence="6 8" id="KW-0472">Membrane</keyword>
<organism evidence="11 12">
    <name type="scientific">Variovorax dokdonensis</name>
    <dbReference type="NCBI Taxonomy" id="344883"/>
    <lineage>
        <taxon>Bacteria</taxon>
        <taxon>Pseudomonadati</taxon>
        <taxon>Pseudomonadota</taxon>
        <taxon>Betaproteobacteria</taxon>
        <taxon>Burkholderiales</taxon>
        <taxon>Comamonadaceae</taxon>
        <taxon>Variovorax</taxon>
    </lineage>
</organism>
<evidence type="ECO:0000256" key="7">
    <source>
        <dbReference type="ARBA" id="ARBA00023306"/>
    </source>
</evidence>
<dbReference type="PANTHER" id="PTHR37479">
    <property type="entry name" value="CELL DIVISION PROTEIN FTSL"/>
    <property type="match status" value="1"/>
</dbReference>
<feature type="region of interest" description="Disordered" evidence="10">
    <location>
        <begin position="91"/>
        <end position="120"/>
    </location>
</feature>
<keyword evidence="12" id="KW-1185">Reference proteome</keyword>
<evidence type="ECO:0000256" key="4">
    <source>
        <dbReference type="ARBA" id="ARBA00022692"/>
    </source>
</evidence>
<dbReference type="InterPro" id="IPR011922">
    <property type="entry name" value="Cell_div_FtsL"/>
</dbReference>
<keyword evidence="3 8" id="KW-0132">Cell division</keyword>
<feature type="compositionally biased region" description="Pro residues" evidence="10">
    <location>
        <begin position="94"/>
        <end position="104"/>
    </location>
</feature>
<keyword evidence="2 8" id="KW-1003">Cell membrane</keyword>
<dbReference type="EMBL" id="JASZYV010000002">
    <property type="protein sequence ID" value="MDM0045243.1"/>
    <property type="molecule type" value="Genomic_DNA"/>
</dbReference>
<evidence type="ECO:0000256" key="9">
    <source>
        <dbReference type="NCBIfam" id="TIGR02209"/>
    </source>
</evidence>
<evidence type="ECO:0000256" key="8">
    <source>
        <dbReference type="HAMAP-Rule" id="MF_00910"/>
    </source>
</evidence>
<evidence type="ECO:0000256" key="10">
    <source>
        <dbReference type="SAM" id="MobiDB-lite"/>
    </source>
</evidence>
<keyword evidence="4 8" id="KW-0812">Transmembrane</keyword>
<comment type="similarity">
    <text evidence="8">Belongs to the FtsL family.</text>
</comment>
<proteinExistence type="inferred from homology"/>
<dbReference type="RefSeq" id="WP_286660655.1">
    <property type="nucleotide sequence ID" value="NZ_JASZYV010000002.1"/>
</dbReference>
<keyword evidence="8" id="KW-0997">Cell inner membrane</keyword>
<dbReference type="Proteomes" id="UP001174908">
    <property type="component" value="Unassembled WGS sequence"/>
</dbReference>
<accession>A0ABT7NBF0</accession>
<comment type="subcellular location">
    <subcellularLocation>
        <location evidence="8">Cell inner membrane</location>
        <topology evidence="8">Single-pass type II membrane protein</topology>
    </subcellularLocation>
    <subcellularLocation>
        <location evidence="1">Cell membrane</location>
        <topology evidence="1">Single-pass type II membrane protein</topology>
    </subcellularLocation>
    <text evidence="8">Localizes to the division septum where it forms a ring structure.</text>
</comment>
<reference evidence="11" key="1">
    <citation type="submission" date="2023-06" db="EMBL/GenBank/DDBJ databases">
        <authorList>
            <person name="Jiang Y."/>
            <person name="Liu Q."/>
        </authorList>
    </citation>
    <scope>NUCLEOTIDE SEQUENCE</scope>
    <source>
        <strain evidence="11">CGMCC 1.12089</strain>
    </source>
</reference>
<name>A0ABT7NBF0_9BURK</name>
<dbReference type="PANTHER" id="PTHR37479:SF1">
    <property type="entry name" value="CELL DIVISION PROTEIN FTSL"/>
    <property type="match status" value="1"/>
</dbReference>
<comment type="caution">
    <text evidence="11">The sequence shown here is derived from an EMBL/GenBank/DDBJ whole genome shotgun (WGS) entry which is preliminary data.</text>
</comment>
<evidence type="ECO:0000256" key="2">
    <source>
        <dbReference type="ARBA" id="ARBA00022475"/>
    </source>
</evidence>
<gene>
    <name evidence="8 11" type="primary">ftsL</name>
    <name evidence="11" type="ORF">QTH91_12175</name>
</gene>
<evidence type="ECO:0000256" key="1">
    <source>
        <dbReference type="ARBA" id="ARBA00004401"/>
    </source>
</evidence>
<dbReference type="NCBIfam" id="TIGR02209">
    <property type="entry name" value="ftsL_broad"/>
    <property type="match status" value="1"/>
</dbReference>